<name>A0A0H5CC01_CYBJN</name>
<evidence type="ECO:0000313" key="1">
    <source>
        <dbReference type="EMBL" id="CEP22149.1"/>
    </source>
</evidence>
<dbReference type="AlphaFoldDB" id="A0A0H5CC01"/>
<dbReference type="EMBL" id="CDQK01000003">
    <property type="protein sequence ID" value="CEP22149.1"/>
    <property type="molecule type" value="Genomic_DNA"/>
</dbReference>
<sequence length="93" mass="10530">MCITHEENDDVYEDGNVFKSEDPCFRMPSTGTKDNIKLSNIIVGYSIKHVHEVLEAIEVKQTLEVEEFKFDGVMALLFISADVTELPYRTSTG</sequence>
<evidence type="ECO:0000313" key="2">
    <source>
        <dbReference type="Proteomes" id="UP000038830"/>
    </source>
</evidence>
<gene>
    <name evidence="1" type="ORF">BN1211_2425</name>
</gene>
<organism evidence="1 2">
    <name type="scientific">Cyberlindnera jadinii (strain ATCC 18201 / CBS 1600 / BCRC 20928 / JCM 3617 / NBRC 0987 / NRRL Y-1542)</name>
    <name type="common">Torula yeast</name>
    <name type="synonym">Candida utilis</name>
    <dbReference type="NCBI Taxonomy" id="983966"/>
    <lineage>
        <taxon>Eukaryota</taxon>
        <taxon>Fungi</taxon>
        <taxon>Dikarya</taxon>
        <taxon>Ascomycota</taxon>
        <taxon>Saccharomycotina</taxon>
        <taxon>Saccharomycetes</taxon>
        <taxon>Phaffomycetales</taxon>
        <taxon>Phaffomycetaceae</taxon>
        <taxon>Cyberlindnera</taxon>
    </lineage>
</organism>
<reference evidence="2" key="1">
    <citation type="journal article" date="2015" name="J. Biotechnol.">
        <title>The structure of the Cyberlindnera jadinii genome and its relation to Candida utilis analyzed by the occurrence of single nucleotide polymorphisms.</title>
        <authorList>
            <person name="Rupp O."/>
            <person name="Brinkrolf K."/>
            <person name="Buerth C."/>
            <person name="Kunigo M."/>
            <person name="Schneider J."/>
            <person name="Jaenicke S."/>
            <person name="Goesmann A."/>
            <person name="Puehler A."/>
            <person name="Jaeger K.-E."/>
            <person name="Ernst J.F."/>
        </authorList>
    </citation>
    <scope>NUCLEOTIDE SEQUENCE [LARGE SCALE GENOMIC DNA]</scope>
    <source>
        <strain evidence="2">ATCC 18201 / CBS 1600 / BCRC 20928 / JCM 3617 / NBRC 0987 / NRRL Y-1542</strain>
    </source>
</reference>
<dbReference type="Proteomes" id="UP000038830">
    <property type="component" value="Unassembled WGS sequence"/>
</dbReference>
<proteinExistence type="predicted"/>
<protein>
    <submittedName>
        <fullName evidence="1">Uncharacterized protein</fullName>
    </submittedName>
</protein>
<accession>A0A0H5CC01</accession>